<name>A0A8J4BAL6_9CHLO</name>
<feature type="region of interest" description="Disordered" evidence="1">
    <location>
        <begin position="210"/>
        <end position="235"/>
    </location>
</feature>
<evidence type="ECO:0000313" key="2">
    <source>
        <dbReference type="EMBL" id="GIL57408.1"/>
    </source>
</evidence>
<gene>
    <name evidence="2" type="ORF">Vafri_12585</name>
</gene>
<comment type="caution">
    <text evidence="2">The sequence shown here is derived from an EMBL/GenBank/DDBJ whole genome shotgun (WGS) entry which is preliminary data.</text>
</comment>
<organism evidence="2 3">
    <name type="scientific">Volvox africanus</name>
    <dbReference type="NCBI Taxonomy" id="51714"/>
    <lineage>
        <taxon>Eukaryota</taxon>
        <taxon>Viridiplantae</taxon>
        <taxon>Chlorophyta</taxon>
        <taxon>core chlorophytes</taxon>
        <taxon>Chlorophyceae</taxon>
        <taxon>CS clade</taxon>
        <taxon>Chlamydomonadales</taxon>
        <taxon>Volvocaceae</taxon>
        <taxon>Volvox</taxon>
    </lineage>
</organism>
<evidence type="ECO:0000313" key="3">
    <source>
        <dbReference type="Proteomes" id="UP000747399"/>
    </source>
</evidence>
<dbReference type="InterPro" id="IPR041966">
    <property type="entry name" value="LOTUS-like"/>
</dbReference>
<dbReference type="EMBL" id="BNCO01000027">
    <property type="protein sequence ID" value="GIL57408.1"/>
    <property type="molecule type" value="Genomic_DNA"/>
</dbReference>
<dbReference type="Proteomes" id="UP000747399">
    <property type="component" value="Unassembled WGS sequence"/>
</dbReference>
<proteinExistence type="predicted"/>
<accession>A0A8J4BAL6</accession>
<feature type="non-terminal residue" evidence="2">
    <location>
        <position position="662"/>
    </location>
</feature>
<protein>
    <submittedName>
        <fullName evidence="2">Uncharacterized protein</fullName>
    </submittedName>
</protein>
<reference evidence="2" key="1">
    <citation type="journal article" date="2021" name="Proc. Natl. Acad. Sci. U.S.A.">
        <title>Three genomes in the algal genus Volvox reveal the fate of a haploid sex-determining region after a transition to homothallism.</title>
        <authorList>
            <person name="Yamamoto K."/>
            <person name="Hamaji T."/>
            <person name="Kawai-Toyooka H."/>
            <person name="Matsuzaki R."/>
            <person name="Takahashi F."/>
            <person name="Nishimura Y."/>
            <person name="Kawachi M."/>
            <person name="Noguchi H."/>
            <person name="Minakuchi Y."/>
            <person name="Umen J.G."/>
            <person name="Toyoda A."/>
            <person name="Nozaki H."/>
        </authorList>
    </citation>
    <scope>NUCLEOTIDE SEQUENCE</scope>
    <source>
        <strain evidence="2">NIES-3780</strain>
    </source>
</reference>
<keyword evidence="3" id="KW-1185">Reference proteome</keyword>
<dbReference type="Gene3D" id="3.30.420.610">
    <property type="entry name" value="LOTUS domain-like"/>
    <property type="match status" value="1"/>
</dbReference>
<evidence type="ECO:0000256" key="1">
    <source>
        <dbReference type="SAM" id="MobiDB-lite"/>
    </source>
</evidence>
<dbReference type="AlphaFoldDB" id="A0A8J4BAL6"/>
<sequence>MDLRFTHRVRHLLLSYPDGLPIRLLKQTWKSYYNAPLVPSSLGYSSVYDLCVAATSAVALTLEGQDWIAKAILTANAAEELVEYVRSEILEADAGAAAESAQAGQRNGVMRHVSYERVQDWVQNRYLAGRTFESFGLQCPRNLTHLLYVDRRVSTAITAYCASRCVVTLWELEQYICQNEVVDSYEALRLGQLAYHPEVRRIMFPDAPAVRQPVQPSKQKDRRGPEQEADPPLMGPFPRITAYDVAVAVRHRLVSEGIDKCRRAAAGGVWSADGMMLVLDVLTSMALAAKVPVAVKGSIEFRVRTLGCRLGVLVNDLLLYVNIAEIAIQEEQVGALRGAAGAARTKTVTTAQRQQGLQITVEGAGARRPPLPLDNSAYWFPSSEPGFRKGGRELAASTQGQQAQEVRMSEKVKMALAALREEPGEDKEGGASPGLRPGVKLPPADILIRRHLRKSYGLAKDFGWQQLQGALQDIVREALSRPRKPRESVADYYESAARLVAAKFTAPLAQARAATASSELLGTLVRGGKKRISRFEQKLPEADRRVLEDTASKLATHQLFQMLLCAVHTALRCEMPVHAIQMAAFRREGKSDSAARNPDIENAEDVLELLKPMPHETILEDARLTSDVGIAKRHIAQVSSSCRVVVCCVRSAMCAGLCWCTS</sequence>